<comment type="caution">
    <text evidence="2">The sequence shown here is derived from an EMBL/GenBank/DDBJ whole genome shotgun (WGS) entry which is preliminary data.</text>
</comment>
<dbReference type="InterPro" id="IPR019861">
    <property type="entry name" value="PorP/SprF_Bacteroidetes"/>
</dbReference>
<dbReference type="Proteomes" id="UP001203342">
    <property type="component" value="Unassembled WGS sequence"/>
</dbReference>
<name>A0ABT0THY4_9FLAO</name>
<dbReference type="NCBIfam" id="TIGR03519">
    <property type="entry name" value="T9SS_PorP_fam"/>
    <property type="match status" value="1"/>
</dbReference>
<reference evidence="2 3" key="1">
    <citation type="submission" date="2022-05" db="EMBL/GenBank/DDBJ databases">
        <title>Flavobacterium sp., isolated from activated sludge.</title>
        <authorList>
            <person name="Ran Q."/>
        </authorList>
    </citation>
    <scope>NUCLEOTIDE SEQUENCE [LARGE SCALE GENOMIC DNA]</scope>
    <source>
        <strain evidence="2 3">HXWNR69</strain>
    </source>
</reference>
<sequence>MLKNYPILFFILICARTLIFAQDSPALVYNFPSHNNLQFNRFLINPTFSITDKPNSYISLYHRNQWLQFDDAPKIYMASYSSSLDEKTGIAFGIYQQQEGVLGSWGGIANYSYKVSLSEKSKLLLGFNLAYYNTGINKANVISENPDPIVIDSRNNSLLSIKPGISLQLSNFNLGVYAENYIDYDFKNSELANNYNKKTLIGHVFYSFHNEKSGFFGNNTITLGTRIIHIEDRELSHNANILAEFPKLGWIQTSIEKFYGVSFGFGLHLTKRLSIGYTIEKGINNLLNAFGPTHEVVMTLSLQDRNVVAKNKTLVNLQNETLLDSLAKKTSETNLNITNEDPLILDQQKKEFVSKIENFKNEIKKEYWPLLDILAQSKDFDVEVLEEKLKNLSDYIKRVESSKENNDSNFLNKNSTLSPAEMDRAVKKQFKGKNKNLRETPKFGNRIEIEGMEKGIYVISNVFDKEENAINFISDLNKKGIWADYFINPYNNFRYVYLQHLTQWQDALKAYYSNLNNTYYGPIWLLQVNMNELN</sequence>
<protein>
    <submittedName>
        <fullName evidence="2">PorP/SprF family type IX secretion system membrane protein</fullName>
    </submittedName>
</protein>
<gene>
    <name evidence="2" type="ORF">NAT47_09155</name>
</gene>
<proteinExistence type="predicted"/>
<keyword evidence="3" id="KW-1185">Reference proteome</keyword>
<feature type="chain" id="PRO_5045523744" evidence="1">
    <location>
        <begin position="22"/>
        <end position="534"/>
    </location>
</feature>
<dbReference type="RefSeq" id="WP_250582101.1">
    <property type="nucleotide sequence ID" value="NZ_JAMLJN010000007.1"/>
</dbReference>
<keyword evidence="1" id="KW-0732">Signal</keyword>
<feature type="signal peptide" evidence="1">
    <location>
        <begin position="1"/>
        <end position="21"/>
    </location>
</feature>
<dbReference type="Pfam" id="PF11751">
    <property type="entry name" value="PorP_SprF"/>
    <property type="match status" value="1"/>
</dbReference>
<evidence type="ECO:0000313" key="2">
    <source>
        <dbReference type="EMBL" id="MCL9770586.1"/>
    </source>
</evidence>
<dbReference type="EMBL" id="JAMLJN010000007">
    <property type="protein sequence ID" value="MCL9770586.1"/>
    <property type="molecule type" value="Genomic_DNA"/>
</dbReference>
<organism evidence="2 3">
    <name type="scientific">Flavobacterium fragile</name>
    <dbReference type="NCBI Taxonomy" id="2949085"/>
    <lineage>
        <taxon>Bacteria</taxon>
        <taxon>Pseudomonadati</taxon>
        <taxon>Bacteroidota</taxon>
        <taxon>Flavobacteriia</taxon>
        <taxon>Flavobacteriales</taxon>
        <taxon>Flavobacteriaceae</taxon>
        <taxon>Flavobacterium</taxon>
    </lineage>
</organism>
<accession>A0ABT0THY4</accession>
<evidence type="ECO:0000256" key="1">
    <source>
        <dbReference type="SAM" id="SignalP"/>
    </source>
</evidence>
<evidence type="ECO:0000313" key="3">
    <source>
        <dbReference type="Proteomes" id="UP001203342"/>
    </source>
</evidence>